<keyword evidence="2" id="KW-1185">Reference proteome</keyword>
<dbReference type="AlphaFoldDB" id="A0A4W5P419"/>
<dbReference type="Ensembl" id="ENSHHUT00000061400.1">
    <property type="protein sequence ID" value="ENSHHUP00000059371.1"/>
    <property type="gene ID" value="ENSHHUG00000035274.1"/>
</dbReference>
<protein>
    <recommendedName>
        <fullName evidence="3">Immunoglobulin V-set domain-containing protein</fullName>
    </recommendedName>
</protein>
<name>A0A4W5P419_9TELE</name>
<evidence type="ECO:0000313" key="2">
    <source>
        <dbReference type="Proteomes" id="UP000314982"/>
    </source>
</evidence>
<proteinExistence type="predicted"/>
<dbReference type="Proteomes" id="UP000314982">
    <property type="component" value="Unassembled WGS sequence"/>
</dbReference>
<reference evidence="1" key="3">
    <citation type="submission" date="2025-09" db="UniProtKB">
        <authorList>
            <consortium name="Ensembl"/>
        </authorList>
    </citation>
    <scope>IDENTIFICATION</scope>
</reference>
<dbReference type="GeneTree" id="ENSGT00990000204231"/>
<evidence type="ECO:0000313" key="1">
    <source>
        <dbReference type="Ensembl" id="ENSHHUP00000059371.1"/>
    </source>
</evidence>
<accession>A0A4W5P419</accession>
<sequence>QTMMVHTGDTITRHCSNVTKDLGHTGWFKQVNVSEPVCISSMALIQHLISTMVFKGAIWKSDCGLYFCGLYPHSHIFFVNTTFLKIQRTLSTIYLAFDTFENVYQPNQDNSEIVKITYVGYVMVKMERRREKELVTHVVYAATR</sequence>
<evidence type="ECO:0008006" key="3">
    <source>
        <dbReference type="Google" id="ProtNLM"/>
    </source>
</evidence>
<reference evidence="1" key="2">
    <citation type="submission" date="2025-08" db="UniProtKB">
        <authorList>
            <consortium name="Ensembl"/>
        </authorList>
    </citation>
    <scope>IDENTIFICATION</scope>
</reference>
<reference evidence="2" key="1">
    <citation type="submission" date="2018-06" db="EMBL/GenBank/DDBJ databases">
        <title>Genome assembly of Danube salmon.</title>
        <authorList>
            <person name="Macqueen D.J."/>
            <person name="Gundappa M.K."/>
        </authorList>
    </citation>
    <scope>NUCLEOTIDE SEQUENCE [LARGE SCALE GENOMIC DNA]</scope>
</reference>
<organism evidence="1 2">
    <name type="scientific">Hucho hucho</name>
    <name type="common">huchen</name>
    <dbReference type="NCBI Taxonomy" id="62062"/>
    <lineage>
        <taxon>Eukaryota</taxon>
        <taxon>Metazoa</taxon>
        <taxon>Chordata</taxon>
        <taxon>Craniata</taxon>
        <taxon>Vertebrata</taxon>
        <taxon>Euteleostomi</taxon>
        <taxon>Actinopterygii</taxon>
        <taxon>Neopterygii</taxon>
        <taxon>Teleostei</taxon>
        <taxon>Protacanthopterygii</taxon>
        <taxon>Salmoniformes</taxon>
        <taxon>Salmonidae</taxon>
        <taxon>Salmoninae</taxon>
        <taxon>Hucho</taxon>
    </lineage>
</organism>